<dbReference type="EC" id="5.1.1.13" evidence="3"/>
<dbReference type="InterPro" id="IPR015942">
    <property type="entry name" value="Asp/Glu/hydantoin_racemase"/>
</dbReference>
<organism evidence="3 4">
    <name type="scientific">Priestia aryabhattai</name>
    <name type="common">Bacillus aryabhattai</name>
    <dbReference type="NCBI Taxonomy" id="412384"/>
    <lineage>
        <taxon>Bacteria</taxon>
        <taxon>Bacillati</taxon>
        <taxon>Bacillota</taxon>
        <taxon>Bacilli</taxon>
        <taxon>Bacillales</taxon>
        <taxon>Bacillaceae</taxon>
        <taxon>Priestia</taxon>
    </lineage>
</organism>
<dbReference type="PANTHER" id="PTHR21198">
    <property type="entry name" value="GLUTAMATE RACEMASE"/>
    <property type="match status" value="1"/>
</dbReference>
<reference evidence="3" key="1">
    <citation type="submission" date="2020-08" db="EMBL/GenBank/DDBJ databases">
        <title>Functional genomics of gut bacteria from endangered species of beetles.</title>
        <authorList>
            <person name="Carlos-Shanley C."/>
        </authorList>
    </citation>
    <scope>NUCLEOTIDE SEQUENCE [LARGE SCALE GENOMIC DNA]</scope>
    <source>
        <strain evidence="3">S00060</strain>
    </source>
</reference>
<dbReference type="EMBL" id="JACJHT010000015">
    <property type="protein sequence ID" value="MBA9042658.1"/>
    <property type="molecule type" value="Genomic_DNA"/>
</dbReference>
<protein>
    <submittedName>
        <fullName evidence="3">Aspartate racemase</fullName>
        <ecNumber evidence="3">5.1.1.13</ecNumber>
    </submittedName>
</protein>
<name>A0A7W3NGT3_PRIAR</name>
<sequence length="232" mass="25939">MKTIGLLGGMSWESSSEYYRIINQTVNRKLGGHHSAKSVMYSVDFEEIKKLQHNDRWDEATELMIKGAQYIEEGGADFLVICTNTMHKMASEIEQDISIPILHIADATAKRIKDQGISRVGLLGTKFTMEEDFYKGRLIANHNLKVNIPSEKERQIVHDIIYKELCLGKIDSDSKSAYQKIINGLINDGIEGAILGCTEISLLINQNDISIPIFDTTEIHAQAAVDWALGIS</sequence>
<dbReference type="SUPFAM" id="SSF53681">
    <property type="entry name" value="Aspartate/glutamate racemase"/>
    <property type="match status" value="2"/>
</dbReference>
<dbReference type="InterPro" id="IPR001920">
    <property type="entry name" value="Asp/Glu_race"/>
</dbReference>
<evidence type="ECO:0000256" key="2">
    <source>
        <dbReference type="ARBA" id="ARBA00023235"/>
    </source>
</evidence>
<dbReference type="RefSeq" id="WP_182528133.1">
    <property type="nucleotide sequence ID" value="NZ_JACJHT010000015.1"/>
</dbReference>
<keyword evidence="4" id="KW-1185">Reference proteome</keyword>
<comment type="similarity">
    <text evidence="1">Belongs to the aspartate/glutamate racemases family.</text>
</comment>
<dbReference type="AlphaFoldDB" id="A0A7W3NGT3"/>
<dbReference type="Pfam" id="PF01177">
    <property type="entry name" value="Asp_Glu_race"/>
    <property type="match status" value="1"/>
</dbReference>
<dbReference type="NCBIfam" id="TIGR00035">
    <property type="entry name" value="asp_race"/>
    <property type="match status" value="1"/>
</dbReference>
<dbReference type="GO" id="GO:0047689">
    <property type="term" value="F:aspartate racemase activity"/>
    <property type="evidence" value="ECO:0007669"/>
    <property type="project" value="UniProtKB-EC"/>
</dbReference>
<gene>
    <name evidence="3" type="ORF">HNP21_005795</name>
</gene>
<dbReference type="InterPro" id="IPR004380">
    <property type="entry name" value="Asp_race"/>
</dbReference>
<proteinExistence type="inferred from homology"/>
<evidence type="ECO:0000313" key="4">
    <source>
        <dbReference type="Proteomes" id="UP000543174"/>
    </source>
</evidence>
<keyword evidence="2 3" id="KW-0413">Isomerase</keyword>
<dbReference type="Proteomes" id="UP000543174">
    <property type="component" value="Unassembled WGS sequence"/>
</dbReference>
<evidence type="ECO:0000313" key="3">
    <source>
        <dbReference type="EMBL" id="MBA9042658.1"/>
    </source>
</evidence>
<dbReference type="Gene3D" id="3.40.50.1860">
    <property type="match status" value="2"/>
</dbReference>
<dbReference type="PANTHER" id="PTHR21198:SF7">
    <property type="entry name" value="ASPARTATE-GLUTAMATE RACEMASE FAMILY"/>
    <property type="match status" value="1"/>
</dbReference>
<evidence type="ECO:0000256" key="1">
    <source>
        <dbReference type="ARBA" id="ARBA00007847"/>
    </source>
</evidence>
<accession>A0A7W3NGT3</accession>
<comment type="caution">
    <text evidence="3">The sequence shown here is derived from an EMBL/GenBank/DDBJ whole genome shotgun (WGS) entry which is preliminary data.</text>
</comment>